<sequence length="23" mass="2636">MKPLYMPLCGSQDPYRSSNGDYI</sequence>
<dbReference type="EMBL" id="CAKOFQ010006692">
    <property type="protein sequence ID" value="CAH1961185.1"/>
    <property type="molecule type" value="Genomic_DNA"/>
</dbReference>
<reference evidence="2" key="1">
    <citation type="submission" date="2022-03" db="EMBL/GenBank/DDBJ databases">
        <authorList>
            <person name="Sayadi A."/>
        </authorList>
    </citation>
    <scope>NUCLEOTIDE SEQUENCE</scope>
</reference>
<keyword evidence="3" id="KW-1185">Reference proteome</keyword>
<gene>
    <name evidence="2" type="ORF">ACAOBT_LOCUS4021</name>
</gene>
<feature type="region of interest" description="Disordered" evidence="1">
    <location>
        <begin position="1"/>
        <end position="23"/>
    </location>
</feature>
<protein>
    <submittedName>
        <fullName evidence="2">Uncharacterized protein</fullName>
    </submittedName>
</protein>
<evidence type="ECO:0000313" key="3">
    <source>
        <dbReference type="Proteomes" id="UP001152888"/>
    </source>
</evidence>
<evidence type="ECO:0000313" key="2">
    <source>
        <dbReference type="EMBL" id="CAH1961185.1"/>
    </source>
</evidence>
<comment type="caution">
    <text evidence="2">The sequence shown here is derived from an EMBL/GenBank/DDBJ whole genome shotgun (WGS) entry which is preliminary data.</text>
</comment>
<dbReference type="Proteomes" id="UP001152888">
    <property type="component" value="Unassembled WGS sequence"/>
</dbReference>
<evidence type="ECO:0000256" key="1">
    <source>
        <dbReference type="SAM" id="MobiDB-lite"/>
    </source>
</evidence>
<accession>A0A9P0JV55</accession>
<dbReference type="AlphaFoldDB" id="A0A9P0JV55"/>
<proteinExistence type="predicted"/>
<organism evidence="2 3">
    <name type="scientific">Acanthoscelides obtectus</name>
    <name type="common">Bean weevil</name>
    <name type="synonym">Bruchus obtectus</name>
    <dbReference type="NCBI Taxonomy" id="200917"/>
    <lineage>
        <taxon>Eukaryota</taxon>
        <taxon>Metazoa</taxon>
        <taxon>Ecdysozoa</taxon>
        <taxon>Arthropoda</taxon>
        <taxon>Hexapoda</taxon>
        <taxon>Insecta</taxon>
        <taxon>Pterygota</taxon>
        <taxon>Neoptera</taxon>
        <taxon>Endopterygota</taxon>
        <taxon>Coleoptera</taxon>
        <taxon>Polyphaga</taxon>
        <taxon>Cucujiformia</taxon>
        <taxon>Chrysomeloidea</taxon>
        <taxon>Chrysomelidae</taxon>
        <taxon>Bruchinae</taxon>
        <taxon>Bruchini</taxon>
        <taxon>Acanthoscelides</taxon>
    </lineage>
</organism>
<feature type="compositionally biased region" description="Polar residues" evidence="1">
    <location>
        <begin position="14"/>
        <end position="23"/>
    </location>
</feature>
<name>A0A9P0JV55_ACAOB</name>